<reference evidence="2" key="1">
    <citation type="submission" date="2018-10" db="EMBL/GenBank/DDBJ databases">
        <title>Effector identification in a new, highly contiguous assembly of the strawberry crown rot pathogen Phytophthora cactorum.</title>
        <authorList>
            <person name="Armitage A.D."/>
            <person name="Nellist C.F."/>
            <person name="Bates H."/>
            <person name="Vickerstaff R.J."/>
            <person name="Harrison R.J."/>
        </authorList>
    </citation>
    <scope>NUCLEOTIDE SEQUENCE</scope>
    <source>
        <strain evidence="1">4032</strain>
        <strain evidence="2">4040</strain>
        <strain evidence="3">P415</strain>
        <strain evidence="4">P421</strain>
    </source>
</reference>
<dbReference type="Proteomes" id="UP000697107">
    <property type="component" value="Unassembled WGS sequence"/>
</dbReference>
<dbReference type="EMBL" id="RCML01001997">
    <property type="protein sequence ID" value="KAG2959452.1"/>
    <property type="molecule type" value="Genomic_DNA"/>
</dbReference>
<evidence type="ECO:0000313" key="4">
    <source>
        <dbReference type="EMBL" id="KAG3204068.1"/>
    </source>
</evidence>
<evidence type="ECO:0000313" key="2">
    <source>
        <dbReference type="EMBL" id="KAG2948962.1"/>
    </source>
</evidence>
<dbReference type="Proteomes" id="UP000774804">
    <property type="component" value="Unassembled WGS sequence"/>
</dbReference>
<dbReference type="Proteomes" id="UP000736787">
    <property type="component" value="Unassembled WGS sequence"/>
</dbReference>
<name>A0A8T1ECE6_9STRA</name>
<dbReference type="EMBL" id="RCMI01002034">
    <property type="protein sequence ID" value="KAG2879261.1"/>
    <property type="molecule type" value="Genomic_DNA"/>
</dbReference>
<organism evidence="2 5">
    <name type="scientific">Phytophthora cactorum</name>
    <dbReference type="NCBI Taxonomy" id="29920"/>
    <lineage>
        <taxon>Eukaryota</taxon>
        <taxon>Sar</taxon>
        <taxon>Stramenopiles</taxon>
        <taxon>Oomycota</taxon>
        <taxon>Peronosporomycetes</taxon>
        <taxon>Peronosporales</taxon>
        <taxon>Peronosporaceae</taxon>
        <taxon>Phytophthora</taxon>
    </lineage>
</organism>
<accession>A0A8T1ECE6</accession>
<dbReference type="AlphaFoldDB" id="A0A8T1ECE6"/>
<sequence length="94" mass="10647">MLTTEASKGYLPSWLDSGSGFPLIDSDKTLVELLPRDKLRCRLNRLEPGARHDRTLWTTSRSSLLQSSFHRCALVMPDNQILVQLMNRPAVKPV</sequence>
<evidence type="ECO:0000313" key="3">
    <source>
        <dbReference type="EMBL" id="KAG2959452.1"/>
    </source>
</evidence>
<proteinExistence type="predicted"/>
<gene>
    <name evidence="1" type="ORF">PC115_g22844</name>
    <name evidence="2" type="ORF">PC117_g5614</name>
    <name evidence="3" type="ORF">PC118_g23015</name>
    <name evidence="4" type="ORF">PC129_g22631</name>
</gene>
<evidence type="ECO:0000313" key="5">
    <source>
        <dbReference type="Proteomes" id="UP000736787"/>
    </source>
</evidence>
<dbReference type="EMBL" id="RCMK01000100">
    <property type="protein sequence ID" value="KAG2948962.1"/>
    <property type="molecule type" value="Genomic_DNA"/>
</dbReference>
<evidence type="ECO:0000313" key="1">
    <source>
        <dbReference type="EMBL" id="KAG2879261.1"/>
    </source>
</evidence>
<protein>
    <submittedName>
        <fullName evidence="2">Uncharacterized protein</fullName>
    </submittedName>
</protein>
<dbReference type="EMBL" id="RCMV01002167">
    <property type="protein sequence ID" value="KAG3204068.1"/>
    <property type="molecule type" value="Genomic_DNA"/>
</dbReference>
<comment type="caution">
    <text evidence="2">The sequence shown here is derived from an EMBL/GenBank/DDBJ whole genome shotgun (WGS) entry which is preliminary data.</text>
</comment>
<dbReference type="Proteomes" id="UP000760860">
    <property type="component" value="Unassembled WGS sequence"/>
</dbReference>